<reference evidence="1" key="1">
    <citation type="submission" date="2020-05" db="EMBL/GenBank/DDBJ databases">
        <authorList>
            <person name="Chiriac C."/>
            <person name="Salcher M."/>
            <person name="Ghai R."/>
            <person name="Kavagutti S V."/>
        </authorList>
    </citation>
    <scope>NUCLEOTIDE SEQUENCE</scope>
</reference>
<dbReference type="EMBL" id="LR798261">
    <property type="protein sequence ID" value="CAB5218755.1"/>
    <property type="molecule type" value="Genomic_DNA"/>
</dbReference>
<proteinExistence type="predicted"/>
<sequence>MFRLNEKKPEIIDQVTIYKSQYADIDSAEETANYRVVDDKSIDKPTLGLRRLALIGKTNLFPIGSAIYFLMDIIKIAKPSTWFIDSAGQLFQHKKSYRAKLQTFRIKQILPAEGLGCVIELENISQRFKAMRMPESYELYAGIITYNHGYMLYGYYEEPIKTTWRLI</sequence>
<accession>A0A6J7WPW3</accession>
<evidence type="ECO:0000313" key="1">
    <source>
        <dbReference type="EMBL" id="CAB5218755.1"/>
    </source>
</evidence>
<protein>
    <submittedName>
        <fullName evidence="1">Uncharacterized protein</fullName>
    </submittedName>
</protein>
<name>A0A6J7WPW3_9CAUD</name>
<gene>
    <name evidence="1" type="ORF">UFOVP218_122</name>
</gene>
<organism evidence="1">
    <name type="scientific">uncultured Caudovirales phage</name>
    <dbReference type="NCBI Taxonomy" id="2100421"/>
    <lineage>
        <taxon>Viruses</taxon>
        <taxon>Duplodnaviria</taxon>
        <taxon>Heunggongvirae</taxon>
        <taxon>Uroviricota</taxon>
        <taxon>Caudoviricetes</taxon>
        <taxon>Peduoviridae</taxon>
        <taxon>Maltschvirus</taxon>
        <taxon>Maltschvirus maltsch</taxon>
    </lineage>
</organism>